<dbReference type="RefSeq" id="WP_127451273.1">
    <property type="nucleotide sequence ID" value="NZ_JAROBY010000075.1"/>
</dbReference>
<dbReference type="SUPFAM" id="SSF46785">
    <property type="entry name" value="Winged helix' DNA-binding domain"/>
    <property type="match status" value="1"/>
</dbReference>
<dbReference type="SMART" id="SM00347">
    <property type="entry name" value="HTH_MARR"/>
    <property type="match status" value="1"/>
</dbReference>
<comment type="caution">
    <text evidence="5">The sequence shown here is derived from an EMBL/GenBank/DDBJ whole genome shotgun (WGS) entry which is preliminary data.</text>
</comment>
<evidence type="ECO:0000256" key="3">
    <source>
        <dbReference type="ARBA" id="ARBA00023163"/>
    </source>
</evidence>
<dbReference type="Pfam" id="PF12802">
    <property type="entry name" value="MarR_2"/>
    <property type="match status" value="1"/>
</dbReference>
<proteinExistence type="predicted"/>
<dbReference type="PRINTS" id="PR00598">
    <property type="entry name" value="HTHMARR"/>
</dbReference>
<keyword evidence="1" id="KW-0805">Transcription regulation</keyword>
<dbReference type="InterPro" id="IPR036388">
    <property type="entry name" value="WH-like_DNA-bd_sf"/>
</dbReference>
<evidence type="ECO:0000313" key="6">
    <source>
        <dbReference type="Proteomes" id="UP001355653"/>
    </source>
</evidence>
<feature type="domain" description="HTH marR-type" evidence="4">
    <location>
        <begin position="3"/>
        <end position="138"/>
    </location>
</feature>
<reference evidence="5 6" key="1">
    <citation type="submission" date="2023-03" db="EMBL/GenBank/DDBJ databases">
        <title>Bacillus Genome Sequencing.</title>
        <authorList>
            <person name="Dunlap C."/>
        </authorList>
    </citation>
    <scope>NUCLEOTIDE SEQUENCE [LARGE SCALE GENOMIC DNA]</scope>
    <source>
        <strain evidence="5 6">NRS-1351</strain>
    </source>
</reference>
<dbReference type="InterPro" id="IPR000835">
    <property type="entry name" value="HTH_MarR-typ"/>
</dbReference>
<keyword evidence="6" id="KW-1185">Reference proteome</keyword>
<dbReference type="InterPro" id="IPR036390">
    <property type="entry name" value="WH_DNA-bd_sf"/>
</dbReference>
<keyword evidence="2" id="KW-0238">DNA-binding</keyword>
<dbReference type="PANTHER" id="PTHR42756">
    <property type="entry name" value="TRANSCRIPTIONAL REGULATOR, MARR"/>
    <property type="match status" value="1"/>
</dbReference>
<evidence type="ECO:0000313" key="5">
    <source>
        <dbReference type="EMBL" id="MEB4798417.1"/>
    </source>
</evidence>
<protein>
    <submittedName>
        <fullName evidence="5">MarR family transcriptional regulator</fullName>
    </submittedName>
</protein>
<evidence type="ECO:0000256" key="1">
    <source>
        <dbReference type="ARBA" id="ARBA00023015"/>
    </source>
</evidence>
<organism evidence="5 6">
    <name type="scientific">Paenibacillus chondroitinus</name>
    <dbReference type="NCBI Taxonomy" id="59842"/>
    <lineage>
        <taxon>Bacteria</taxon>
        <taxon>Bacillati</taxon>
        <taxon>Bacillota</taxon>
        <taxon>Bacilli</taxon>
        <taxon>Bacillales</taxon>
        <taxon>Paenibacillaceae</taxon>
        <taxon>Paenibacillus</taxon>
    </lineage>
</organism>
<dbReference type="EMBL" id="JAROBY010000075">
    <property type="protein sequence ID" value="MEB4798417.1"/>
    <property type="molecule type" value="Genomic_DNA"/>
</dbReference>
<dbReference type="PANTHER" id="PTHR42756:SF1">
    <property type="entry name" value="TRANSCRIPTIONAL REPRESSOR OF EMRAB OPERON"/>
    <property type="match status" value="1"/>
</dbReference>
<sequence>MTEDALLEFRSDVQKFIRLFGMLEQSVTPCGFPLSVSQAYALQELENTTLSVSELAQRLNLERSSVSRLVDGLVKENLVSRDINEANRREMLLALTEKGSRIIGQVRNQSLSFYQTVLENVPDGDQAIIMEGFKKFNHALFQYRGKTR</sequence>
<evidence type="ECO:0000259" key="4">
    <source>
        <dbReference type="PROSITE" id="PS50995"/>
    </source>
</evidence>
<dbReference type="PROSITE" id="PS50995">
    <property type="entry name" value="HTH_MARR_2"/>
    <property type="match status" value="1"/>
</dbReference>
<keyword evidence="3" id="KW-0804">Transcription</keyword>
<dbReference type="Proteomes" id="UP001355653">
    <property type="component" value="Unassembled WGS sequence"/>
</dbReference>
<gene>
    <name evidence="5" type="ORF">P5G65_31375</name>
</gene>
<evidence type="ECO:0000256" key="2">
    <source>
        <dbReference type="ARBA" id="ARBA00023125"/>
    </source>
</evidence>
<dbReference type="Gene3D" id="1.10.10.10">
    <property type="entry name" value="Winged helix-like DNA-binding domain superfamily/Winged helix DNA-binding domain"/>
    <property type="match status" value="1"/>
</dbReference>
<accession>A0ABU6DKW1</accession>
<name>A0ABU6DKW1_9BACL</name>